<name>A0A8T5Z5X6_ECOLX</name>
<dbReference type="Proteomes" id="UP000460875">
    <property type="component" value="Unassembled WGS sequence"/>
</dbReference>
<dbReference type="EMBL" id="WTQT01000016">
    <property type="protein sequence ID" value="MWR36982.1"/>
    <property type="molecule type" value="Genomic_DNA"/>
</dbReference>
<sequence>MGRKEKLKSKLDGLPKNFTWDEFVTLMNQYGFKLLNAKRGSGRKFYNQRVDRLVIFHEPHPENTLKRYVLEEVKQLLDEIDDHE</sequence>
<dbReference type="AlphaFoldDB" id="A0A8T5Z5X6"/>
<protein>
    <submittedName>
        <fullName evidence="1">Addiction module toxin, HicA family</fullName>
    </submittedName>
</protein>
<dbReference type="Pfam" id="PF07927">
    <property type="entry name" value="HicA_toxin"/>
    <property type="match status" value="1"/>
</dbReference>
<dbReference type="InterPro" id="IPR012933">
    <property type="entry name" value="HicA_mRNA_interferase"/>
</dbReference>
<evidence type="ECO:0000313" key="1">
    <source>
        <dbReference type="EMBL" id="MWR36982.1"/>
    </source>
</evidence>
<reference evidence="1 2" key="1">
    <citation type="submission" date="2019-12" db="EMBL/GenBank/DDBJ databases">
        <title>Enteriobacteria Tanzani isolates_8377-8380.</title>
        <authorList>
            <person name="Subbiah M."/>
            <person name="Call D."/>
        </authorList>
    </citation>
    <scope>NUCLEOTIDE SEQUENCE [LARGE SCALE GENOMIC DNA]</scope>
    <source>
        <strain evidence="1 2">8379wE2</strain>
    </source>
</reference>
<gene>
    <name evidence="1" type="ORF">GP975_02465</name>
</gene>
<dbReference type="GO" id="GO:0003729">
    <property type="term" value="F:mRNA binding"/>
    <property type="evidence" value="ECO:0007669"/>
    <property type="project" value="InterPro"/>
</dbReference>
<evidence type="ECO:0000313" key="2">
    <source>
        <dbReference type="Proteomes" id="UP000460875"/>
    </source>
</evidence>
<proteinExistence type="predicted"/>
<accession>A0A8T5Z5X6</accession>
<organism evidence="1 2">
    <name type="scientific">Escherichia coli</name>
    <dbReference type="NCBI Taxonomy" id="562"/>
    <lineage>
        <taxon>Bacteria</taxon>
        <taxon>Pseudomonadati</taxon>
        <taxon>Pseudomonadota</taxon>
        <taxon>Gammaproteobacteria</taxon>
        <taxon>Enterobacterales</taxon>
        <taxon>Enterobacteriaceae</taxon>
        <taxon>Escherichia</taxon>
    </lineage>
</organism>
<comment type="caution">
    <text evidence="1">The sequence shown here is derived from an EMBL/GenBank/DDBJ whole genome shotgun (WGS) entry which is preliminary data.</text>
</comment>
<dbReference type="RefSeq" id="WP_016063366.1">
    <property type="nucleotide sequence ID" value="NZ_BDRW01000001.1"/>
</dbReference>